<feature type="compositionally biased region" description="Acidic residues" evidence="1">
    <location>
        <begin position="58"/>
        <end position="67"/>
    </location>
</feature>
<dbReference type="AlphaFoldDB" id="A0A9Q8L7W0"/>
<keyword evidence="3" id="KW-1185">Reference proteome</keyword>
<dbReference type="KEGG" id="ffu:CLAFUR5_02227"/>
<proteinExistence type="predicted"/>
<dbReference type="EMBL" id="CP090163">
    <property type="protein sequence ID" value="UJO12416.1"/>
    <property type="molecule type" value="Genomic_DNA"/>
</dbReference>
<reference evidence="2" key="1">
    <citation type="submission" date="2021-12" db="EMBL/GenBank/DDBJ databases">
        <authorList>
            <person name="Zaccaron A."/>
            <person name="Stergiopoulos I."/>
        </authorList>
    </citation>
    <scope>NUCLEOTIDE SEQUENCE</scope>
    <source>
        <strain evidence="2">Race5_Kim</strain>
    </source>
</reference>
<sequence>MSNLVVGLNLYSSHAQECALAIDQLGPCLLHENLTPALGQLRSISMRLSHSVAGDAEDRCDDDDSDESSIPSGNAPSDSKNVEAKPLKSISNDINTALDPASYVRHFLNVCPPLQSLHIH</sequence>
<dbReference type="Proteomes" id="UP000756132">
    <property type="component" value="Chromosome 1"/>
</dbReference>
<dbReference type="RefSeq" id="XP_047756782.1">
    <property type="nucleotide sequence ID" value="XM_047901375.1"/>
</dbReference>
<reference evidence="2" key="2">
    <citation type="journal article" date="2022" name="Microb. Genom.">
        <title>A chromosome-scale genome assembly of the tomato pathogen Cladosporium fulvum reveals a compartmentalized genome architecture and the presence of a dispensable chromosome.</title>
        <authorList>
            <person name="Zaccaron A.Z."/>
            <person name="Chen L.H."/>
            <person name="Samaras A."/>
            <person name="Stergiopoulos I."/>
        </authorList>
    </citation>
    <scope>NUCLEOTIDE SEQUENCE</scope>
    <source>
        <strain evidence="2">Race5_Kim</strain>
    </source>
</reference>
<evidence type="ECO:0000313" key="3">
    <source>
        <dbReference type="Proteomes" id="UP000756132"/>
    </source>
</evidence>
<gene>
    <name evidence="2" type="ORF">CLAFUR5_02227</name>
</gene>
<evidence type="ECO:0000313" key="2">
    <source>
        <dbReference type="EMBL" id="UJO12416.1"/>
    </source>
</evidence>
<name>A0A9Q8L7W0_PASFU</name>
<feature type="compositionally biased region" description="Polar residues" evidence="1">
    <location>
        <begin position="70"/>
        <end position="79"/>
    </location>
</feature>
<accession>A0A9Q8L7W0</accession>
<feature type="region of interest" description="Disordered" evidence="1">
    <location>
        <begin position="53"/>
        <end position="86"/>
    </location>
</feature>
<organism evidence="2 3">
    <name type="scientific">Passalora fulva</name>
    <name type="common">Tomato leaf mold</name>
    <name type="synonym">Cladosporium fulvum</name>
    <dbReference type="NCBI Taxonomy" id="5499"/>
    <lineage>
        <taxon>Eukaryota</taxon>
        <taxon>Fungi</taxon>
        <taxon>Dikarya</taxon>
        <taxon>Ascomycota</taxon>
        <taxon>Pezizomycotina</taxon>
        <taxon>Dothideomycetes</taxon>
        <taxon>Dothideomycetidae</taxon>
        <taxon>Mycosphaerellales</taxon>
        <taxon>Mycosphaerellaceae</taxon>
        <taxon>Fulvia</taxon>
    </lineage>
</organism>
<evidence type="ECO:0000256" key="1">
    <source>
        <dbReference type="SAM" id="MobiDB-lite"/>
    </source>
</evidence>
<dbReference type="GeneID" id="71982105"/>
<protein>
    <submittedName>
        <fullName evidence="2">Uncharacterized protein</fullName>
    </submittedName>
</protein>